<reference evidence="2" key="1">
    <citation type="journal article" date="2014" name="Genome Biol. Evol.">
        <title>Pangenome evidence for extensive interdomain horizontal transfer affecting lineage core and shell genes in uncultured planktonic thaumarchaeota and euryarchaeota.</title>
        <authorList>
            <person name="Deschamps P."/>
            <person name="Zivanovic Y."/>
            <person name="Moreira D."/>
            <person name="Rodriguez-Valera F."/>
            <person name="Lopez-Garcia P."/>
        </authorList>
    </citation>
    <scope>NUCLEOTIDE SEQUENCE</scope>
</reference>
<dbReference type="Gene3D" id="3.90.550.10">
    <property type="entry name" value="Spore Coat Polysaccharide Biosynthesis Protein SpsA, Chain A"/>
    <property type="match status" value="1"/>
</dbReference>
<dbReference type="AlphaFoldDB" id="A0A075HNH3"/>
<dbReference type="Pfam" id="PF00483">
    <property type="entry name" value="NTP_transferase"/>
    <property type="match status" value="1"/>
</dbReference>
<dbReference type="InterPro" id="IPR050486">
    <property type="entry name" value="Mannose-1P_guanyltransferase"/>
</dbReference>
<organism evidence="2">
    <name type="scientific">uncultured marine thaumarchaeote KM3_72_A09</name>
    <dbReference type="NCBI Taxonomy" id="1456261"/>
    <lineage>
        <taxon>Archaea</taxon>
        <taxon>Nitrososphaerota</taxon>
        <taxon>environmental samples</taxon>
    </lineage>
</organism>
<dbReference type="InterPro" id="IPR005835">
    <property type="entry name" value="NTP_transferase_dom"/>
</dbReference>
<dbReference type="EMBL" id="KF901042">
    <property type="protein sequence ID" value="AIF15962.1"/>
    <property type="molecule type" value="Genomic_DNA"/>
</dbReference>
<protein>
    <submittedName>
        <fullName evidence="2">Putative sugar-phosphate nucleotidyl transferase</fullName>
    </submittedName>
</protein>
<keyword evidence="2" id="KW-0808">Transferase</keyword>
<feature type="domain" description="Nucleotidyl transferase" evidence="1">
    <location>
        <begin position="1"/>
        <end position="218"/>
    </location>
</feature>
<dbReference type="SUPFAM" id="SSF53448">
    <property type="entry name" value="Nucleotide-diphospho-sugar transferases"/>
    <property type="match status" value="1"/>
</dbReference>
<sequence>MSGGLGLRLRPYTENDPKSMIKVGKRPIAEWQIQWLRSHDITHAIFAIGHRGEKIVEHFAESNEFGMRIEFSLEQEPLGTAGALKKSASLIAEDTCVVLNGDVITDLNLRTMIQLHLKLQTKTTMAVVPYISSFGIVEVTPTGKVAGFVEKPRIPNTYINGGVYVLSRDVIIGLPEKGNLEGTVFPNLASKGDIGSYLHDGDWMSIDNVKDVLTAQRKAPEWETKITGN</sequence>
<evidence type="ECO:0000313" key="2">
    <source>
        <dbReference type="EMBL" id="AIF15962.1"/>
    </source>
</evidence>
<dbReference type="CDD" id="cd04181">
    <property type="entry name" value="NTP_transferase"/>
    <property type="match status" value="1"/>
</dbReference>
<accession>A0A075HNH3</accession>
<name>A0A075HNH3_9ARCH</name>
<dbReference type="InterPro" id="IPR029044">
    <property type="entry name" value="Nucleotide-diphossugar_trans"/>
</dbReference>
<dbReference type="GO" id="GO:0016740">
    <property type="term" value="F:transferase activity"/>
    <property type="evidence" value="ECO:0007669"/>
    <property type="project" value="UniProtKB-KW"/>
</dbReference>
<evidence type="ECO:0000259" key="1">
    <source>
        <dbReference type="Pfam" id="PF00483"/>
    </source>
</evidence>
<dbReference type="PANTHER" id="PTHR22572">
    <property type="entry name" value="SUGAR-1-PHOSPHATE GUANYL TRANSFERASE"/>
    <property type="match status" value="1"/>
</dbReference>
<proteinExistence type="predicted"/>